<accession>A0ABU9K5Y8</accession>
<dbReference type="RefSeq" id="WP_341980754.1">
    <property type="nucleotide sequence ID" value="NZ_JBBYAF010000005.1"/>
</dbReference>
<evidence type="ECO:0000313" key="2">
    <source>
        <dbReference type="Proteomes" id="UP001389717"/>
    </source>
</evidence>
<dbReference type="EMBL" id="JBBYAF010000005">
    <property type="protein sequence ID" value="MEL3971470.1"/>
    <property type="molecule type" value="Genomic_DNA"/>
</dbReference>
<keyword evidence="2" id="KW-1185">Reference proteome</keyword>
<sequence length="172" mass="19966">MILKAIDLALMSEHLMVHKAVLDKLASHYCSVEDPKVKQIIYEQYVIMKNHVKVMIALMDPEKNENISVEDLHKWEPSRISCHKSTKGMSQESLIMDLKNTASTMADKNFTSALQMKADNVKKIHVHMATQQVMILNRYISYIEKHMESRAPDTTLKVQRDTMQAFRKMYNL</sequence>
<proteinExistence type="predicted"/>
<comment type="caution">
    <text evidence="1">The sequence shown here is derived from an EMBL/GenBank/DDBJ whole genome shotgun (WGS) entry which is preliminary data.</text>
</comment>
<gene>
    <name evidence="1" type="ORF">AAEO50_04180</name>
</gene>
<reference evidence="1 2" key="1">
    <citation type="submission" date="2024-04" db="EMBL/GenBank/DDBJ databases">
        <title>Bacillus oryzaecorticis sp. nov., a moderately halophilic bacterium isolated from rice husks.</title>
        <authorList>
            <person name="Zhu H.-S."/>
        </authorList>
    </citation>
    <scope>NUCLEOTIDE SEQUENCE [LARGE SCALE GENOMIC DNA]</scope>
    <source>
        <strain evidence="1 2">ZC255</strain>
    </source>
</reference>
<protein>
    <submittedName>
        <fullName evidence="1">Uncharacterized protein</fullName>
    </submittedName>
</protein>
<evidence type="ECO:0000313" key="1">
    <source>
        <dbReference type="EMBL" id="MEL3971470.1"/>
    </source>
</evidence>
<dbReference type="Proteomes" id="UP001389717">
    <property type="component" value="Unassembled WGS sequence"/>
</dbReference>
<organism evidence="1 2">
    <name type="scientific">Rossellomorea oryzaecorticis</name>
    <dbReference type="NCBI Taxonomy" id="1396505"/>
    <lineage>
        <taxon>Bacteria</taxon>
        <taxon>Bacillati</taxon>
        <taxon>Bacillota</taxon>
        <taxon>Bacilli</taxon>
        <taxon>Bacillales</taxon>
        <taxon>Bacillaceae</taxon>
        <taxon>Rossellomorea</taxon>
    </lineage>
</organism>
<name>A0ABU9K5Y8_9BACI</name>